<reference evidence="1" key="1">
    <citation type="submission" date="2025-08" db="UniProtKB">
        <authorList>
            <consortium name="Ensembl"/>
        </authorList>
    </citation>
    <scope>IDENTIFICATION</scope>
</reference>
<proteinExistence type="predicted"/>
<dbReference type="AlphaFoldDB" id="A0A8B9HQ58"/>
<dbReference type="Ensembl" id="ENSAMXT00005017374.1">
    <property type="protein sequence ID" value="ENSAMXP00005015735.1"/>
    <property type="gene ID" value="ENSAMXG00005008289.1"/>
</dbReference>
<accession>A0A8B9HQ58</accession>
<evidence type="ECO:0000313" key="1">
    <source>
        <dbReference type="Ensembl" id="ENSAMXP00005015735.1"/>
    </source>
</evidence>
<organism evidence="1 2">
    <name type="scientific">Astyanax mexicanus</name>
    <name type="common">Blind cave fish</name>
    <name type="synonym">Astyanax fasciatus mexicanus</name>
    <dbReference type="NCBI Taxonomy" id="7994"/>
    <lineage>
        <taxon>Eukaryota</taxon>
        <taxon>Metazoa</taxon>
        <taxon>Chordata</taxon>
        <taxon>Craniata</taxon>
        <taxon>Vertebrata</taxon>
        <taxon>Euteleostomi</taxon>
        <taxon>Actinopterygii</taxon>
        <taxon>Neopterygii</taxon>
        <taxon>Teleostei</taxon>
        <taxon>Ostariophysi</taxon>
        <taxon>Characiformes</taxon>
        <taxon>Characoidei</taxon>
        <taxon>Acestrorhamphidae</taxon>
        <taxon>Acestrorhamphinae</taxon>
        <taxon>Astyanax</taxon>
    </lineage>
</organism>
<name>A0A8B9HQ58_ASTMX</name>
<dbReference type="Proteomes" id="UP000694621">
    <property type="component" value="Unplaced"/>
</dbReference>
<evidence type="ECO:0000313" key="2">
    <source>
        <dbReference type="Proteomes" id="UP000694621"/>
    </source>
</evidence>
<protein>
    <submittedName>
        <fullName evidence="1">Uncharacterized protein</fullName>
    </submittedName>
</protein>
<sequence>MDANDLFSSCRKGDVARVRSVLRAKLLVAHTVHSVSKQT</sequence>